<keyword evidence="3" id="KW-1185">Reference proteome</keyword>
<feature type="compositionally biased region" description="Polar residues" evidence="1">
    <location>
        <begin position="740"/>
        <end position="760"/>
    </location>
</feature>
<dbReference type="KEGG" id="vpo:Kpol_1050p67"/>
<name>A7TEW3_VANPO</name>
<evidence type="ECO:0000313" key="3">
    <source>
        <dbReference type="Proteomes" id="UP000000267"/>
    </source>
</evidence>
<protein>
    <submittedName>
        <fullName evidence="2">Uncharacterized protein</fullName>
    </submittedName>
</protein>
<dbReference type="eggNOG" id="ENOG502QSA6">
    <property type="taxonomic scope" value="Eukaryota"/>
</dbReference>
<dbReference type="AlphaFoldDB" id="A7TEW3"/>
<proteinExistence type="predicted"/>
<dbReference type="Proteomes" id="UP000000267">
    <property type="component" value="Unassembled WGS sequence"/>
</dbReference>
<evidence type="ECO:0000256" key="1">
    <source>
        <dbReference type="SAM" id="MobiDB-lite"/>
    </source>
</evidence>
<dbReference type="EMBL" id="DS480381">
    <property type="protein sequence ID" value="EDO19209.1"/>
    <property type="molecule type" value="Genomic_DNA"/>
</dbReference>
<feature type="region of interest" description="Disordered" evidence="1">
    <location>
        <begin position="647"/>
        <end position="790"/>
    </location>
</feature>
<sequence>MSQGATYVKRVSFDDLAPSFIDDQIQLLKKEKKFIGFNNQFIHVPPQYNPLFNGSTTSSSDISPTNSREGSAQPNTCDLNTTSASSNDTKIHNMYNSLFVSLPGTSLKKSSSHDVLRERSISPFYNSEFKSNRARLPPPPKIPSIKDKPRYVDEQVEIQDVDISNMDFNEEKEMEHITNRNTVDNSGSRKVSQAAFSNLNEVEDRISNSSKLKLPITNSQPDGPPKRKSFAGMSLKELEELESSYSALGRSTKHDINNFDFGKQDTLFIGKIKSKNSPASLNASTNFKDPFAALYPSRPSVNHRAISMTEMHRDYKEYISNSIHSPIHHIKDNCSIEHTRGPRVILCYISGKRYTWSSVDWFIQNEVADGDHLVIVSTIPDYEEKIKLSSISSSSSTSSVRNLGSKPSYTYSNPMKDFPTRRNSYASKEGSLEISESSTLYSSKDALNNIPNSMRLEAIHDRAVQKANKILKYYSSKLQDKIIKVTVEIIKDSSKKDALARSIALYKPDWQIISTVSANLQIKFRNGKVKLPFFLMKHAITPTCVIPYEFMDPGLVDHIDEPEKFTRKSIAPPDKMKWVSETIKKTLNNPYLRPELSTDGTDAKSFDSVEDEDDIVADSINEYYPITPDIQRKMDLFERIGYVRPTPCRQENLSPVDSVDGRKMEPVTSRSSGRSSRIQFQDDCMYKVRSLIPDSDVEPHTDDMIRKTKSSVGPTLHTQSSKTSSSSSKHNKSKERKANFKQSSSQPNMTHHSKHNVSSIKDNRERNDTKEQGKGGSKKGFGSLFKKVFH</sequence>
<dbReference type="OrthoDB" id="4068467at2759"/>
<dbReference type="RefSeq" id="XP_001647067.1">
    <property type="nucleotide sequence ID" value="XM_001647017.1"/>
</dbReference>
<feature type="region of interest" description="Disordered" evidence="1">
    <location>
        <begin position="52"/>
        <end position="86"/>
    </location>
</feature>
<dbReference type="PhylomeDB" id="A7TEW3"/>
<evidence type="ECO:0000313" key="2">
    <source>
        <dbReference type="EMBL" id="EDO19209.1"/>
    </source>
</evidence>
<dbReference type="InParanoid" id="A7TEW3"/>
<feature type="compositionally biased region" description="Basic and acidic residues" evidence="1">
    <location>
        <begin position="697"/>
        <end position="706"/>
    </location>
</feature>
<accession>A7TEW3</accession>
<feature type="region of interest" description="Disordered" evidence="1">
    <location>
        <begin position="210"/>
        <end position="230"/>
    </location>
</feature>
<dbReference type="FunCoup" id="A7TEW3">
    <property type="interactions" value="132"/>
</dbReference>
<feature type="compositionally biased region" description="Polar residues" evidence="1">
    <location>
        <begin position="668"/>
        <end position="679"/>
    </location>
</feature>
<dbReference type="OMA" id="WSSVDWY"/>
<dbReference type="GO" id="GO:0032126">
    <property type="term" value="C:eisosome"/>
    <property type="evidence" value="ECO:0007669"/>
    <property type="project" value="EnsemblFungi"/>
</dbReference>
<feature type="region of interest" description="Disordered" evidence="1">
    <location>
        <begin position="394"/>
        <end position="413"/>
    </location>
</feature>
<dbReference type="GeneID" id="5547542"/>
<feature type="compositionally biased region" description="Polar residues" evidence="1">
    <location>
        <begin position="210"/>
        <end position="221"/>
    </location>
</feature>
<feature type="compositionally biased region" description="Low complexity" evidence="1">
    <location>
        <begin position="780"/>
        <end position="790"/>
    </location>
</feature>
<gene>
    <name evidence="2" type="ORF">Kpol_1050p67</name>
</gene>
<feature type="compositionally biased region" description="Basic and acidic residues" evidence="1">
    <location>
        <begin position="761"/>
        <end position="773"/>
    </location>
</feature>
<dbReference type="HOGENOM" id="CLU_014122_0_0_1"/>
<feature type="compositionally biased region" description="Polar residues" evidence="1">
    <location>
        <begin position="710"/>
        <end position="719"/>
    </location>
</feature>
<feature type="compositionally biased region" description="Polar residues" evidence="1">
    <location>
        <begin position="400"/>
        <end position="413"/>
    </location>
</feature>
<organism evidence="3">
    <name type="scientific">Vanderwaltozyma polyspora (strain ATCC 22028 / DSM 70294 / BCRC 21397 / CBS 2163 / NBRC 10782 / NRRL Y-8283 / UCD 57-17)</name>
    <name type="common">Kluyveromyces polysporus</name>
    <dbReference type="NCBI Taxonomy" id="436907"/>
    <lineage>
        <taxon>Eukaryota</taxon>
        <taxon>Fungi</taxon>
        <taxon>Dikarya</taxon>
        <taxon>Ascomycota</taxon>
        <taxon>Saccharomycotina</taxon>
        <taxon>Saccharomycetes</taxon>
        <taxon>Saccharomycetales</taxon>
        <taxon>Saccharomycetaceae</taxon>
        <taxon>Vanderwaltozyma</taxon>
    </lineage>
</organism>
<reference evidence="2 3" key="1">
    <citation type="journal article" date="2007" name="Proc. Natl. Acad. Sci. U.S.A.">
        <title>Independent sorting-out of thousands of duplicated gene pairs in two yeast species descended from a whole-genome duplication.</title>
        <authorList>
            <person name="Scannell D.R."/>
            <person name="Frank A.C."/>
            <person name="Conant G.C."/>
            <person name="Byrne K.P."/>
            <person name="Woolfit M."/>
            <person name="Wolfe K.H."/>
        </authorList>
    </citation>
    <scope>NUCLEOTIDE SEQUENCE [LARGE SCALE GENOMIC DNA]</scope>
    <source>
        <strain evidence="3">ATCC 22028 / DSM 70294 / BCRC 21397 / CBS 2163 / NBRC 10782 / NRRL Y-8283 / UCD 57-17</strain>
    </source>
</reference>